<dbReference type="RefSeq" id="WP_127186530.1">
    <property type="nucleotide sequence ID" value="NZ_RZNJ01000001.1"/>
</dbReference>
<keyword evidence="6" id="KW-1185">Reference proteome</keyword>
<dbReference type="Gene3D" id="3.20.20.100">
    <property type="entry name" value="NADP-dependent oxidoreductase domain"/>
    <property type="match status" value="1"/>
</dbReference>
<feature type="domain" description="NADP-dependent oxidoreductase" evidence="4">
    <location>
        <begin position="20"/>
        <end position="265"/>
    </location>
</feature>
<dbReference type="PRINTS" id="PR00069">
    <property type="entry name" value="ALDKETRDTASE"/>
</dbReference>
<protein>
    <submittedName>
        <fullName evidence="5">Aldo/keto reductase</fullName>
    </submittedName>
</protein>
<dbReference type="InterPro" id="IPR023210">
    <property type="entry name" value="NADP_OxRdtase_dom"/>
</dbReference>
<dbReference type="Proteomes" id="UP000281547">
    <property type="component" value="Unassembled WGS sequence"/>
</dbReference>
<feature type="site" description="Lowers pKa of active site Tyr" evidence="3">
    <location>
        <position position="82"/>
    </location>
</feature>
<dbReference type="PIRSF" id="PIRSF000097">
    <property type="entry name" value="AKR"/>
    <property type="match status" value="1"/>
</dbReference>
<dbReference type="OrthoDB" id="8394608at2"/>
<comment type="caution">
    <text evidence="5">The sequence shown here is derived from an EMBL/GenBank/DDBJ whole genome shotgun (WGS) entry which is preliminary data.</text>
</comment>
<evidence type="ECO:0000256" key="2">
    <source>
        <dbReference type="PIRSR" id="PIRSR000097-2"/>
    </source>
</evidence>
<name>A0A433XJZ4_9HYPH</name>
<proteinExistence type="predicted"/>
<dbReference type="Pfam" id="PF00248">
    <property type="entry name" value="Aldo_ket_red"/>
    <property type="match status" value="1"/>
</dbReference>
<dbReference type="GO" id="GO:0016491">
    <property type="term" value="F:oxidoreductase activity"/>
    <property type="evidence" value="ECO:0007669"/>
    <property type="project" value="InterPro"/>
</dbReference>
<dbReference type="InterPro" id="IPR020471">
    <property type="entry name" value="AKR"/>
</dbReference>
<dbReference type="SUPFAM" id="SSF51430">
    <property type="entry name" value="NAD(P)-linked oxidoreductase"/>
    <property type="match status" value="1"/>
</dbReference>
<feature type="binding site" evidence="2">
    <location>
        <position position="115"/>
    </location>
    <ligand>
        <name>substrate</name>
    </ligand>
</feature>
<dbReference type="AlphaFoldDB" id="A0A433XJZ4"/>
<dbReference type="InterPro" id="IPR036812">
    <property type="entry name" value="NAD(P)_OxRdtase_dom_sf"/>
</dbReference>
<accession>A0A433XJZ4</accession>
<evidence type="ECO:0000256" key="3">
    <source>
        <dbReference type="PIRSR" id="PIRSR000097-3"/>
    </source>
</evidence>
<reference evidence="5 6" key="1">
    <citation type="journal article" date="2016" name="Int. J. Syst. Evol. Microbiol.">
        <title>Arsenicitalea aurantiaca gen. nov., sp. nov., a new member of the family Hyphomicrobiaceae, isolated from high-arsenic sediment.</title>
        <authorList>
            <person name="Mu Y."/>
            <person name="Zhou L."/>
            <person name="Zeng X.C."/>
            <person name="Liu L."/>
            <person name="Pan Y."/>
            <person name="Chen X."/>
            <person name="Wang J."/>
            <person name="Li S."/>
            <person name="Li W.J."/>
            <person name="Wang Y."/>
        </authorList>
    </citation>
    <scope>NUCLEOTIDE SEQUENCE [LARGE SCALE GENOMIC DNA]</scope>
    <source>
        <strain evidence="5 6">42-50</strain>
    </source>
</reference>
<evidence type="ECO:0000313" key="6">
    <source>
        <dbReference type="Proteomes" id="UP000281547"/>
    </source>
</evidence>
<dbReference type="PANTHER" id="PTHR43638:SF3">
    <property type="entry name" value="ALDEHYDE REDUCTASE"/>
    <property type="match status" value="1"/>
</dbReference>
<evidence type="ECO:0000259" key="4">
    <source>
        <dbReference type="Pfam" id="PF00248"/>
    </source>
</evidence>
<sequence length="279" mass="30158">MSLSIPRLALPSGGQIDQFGLGTWGMGEGRRTPGEESDVLRLGLDRGVRLIDTAEMYADGRAEAIVGEAIRGRREDAYIVSKVLPSNASRTGTIAACERSLGQLGTDHIDLYLLHWPGRHPLAETIAGFETLKAQGKISRWGVSNFDRDDMEALFAAGGTEVATNQVLYNLTRRGIEYDLLPWSEARGIPIMAYSPIEQGRLLGHRVLRKLADARGATPAQIALAFVLDRGAIAIPKAGSAEHLKDNLGALDIVLSDEEKVALDAAFPPPTRPTPLEML</sequence>
<dbReference type="PANTHER" id="PTHR43638">
    <property type="entry name" value="OXIDOREDUCTASE, ALDO/KETO REDUCTASE FAMILY PROTEIN"/>
    <property type="match status" value="1"/>
</dbReference>
<evidence type="ECO:0000256" key="1">
    <source>
        <dbReference type="PIRSR" id="PIRSR000097-1"/>
    </source>
</evidence>
<gene>
    <name evidence="5" type="ORF">EMQ25_00145</name>
</gene>
<feature type="active site" description="Proton donor" evidence="1">
    <location>
        <position position="57"/>
    </location>
</feature>
<evidence type="ECO:0000313" key="5">
    <source>
        <dbReference type="EMBL" id="RUT34411.1"/>
    </source>
</evidence>
<dbReference type="CDD" id="cd19138">
    <property type="entry name" value="AKR_YeaE"/>
    <property type="match status" value="1"/>
</dbReference>
<organism evidence="5 6">
    <name type="scientific">Arsenicitalea aurantiaca</name>
    <dbReference type="NCBI Taxonomy" id="1783274"/>
    <lineage>
        <taxon>Bacteria</taxon>
        <taxon>Pseudomonadati</taxon>
        <taxon>Pseudomonadota</taxon>
        <taxon>Alphaproteobacteria</taxon>
        <taxon>Hyphomicrobiales</taxon>
        <taxon>Devosiaceae</taxon>
        <taxon>Arsenicitalea</taxon>
    </lineage>
</organism>
<dbReference type="EMBL" id="RZNJ01000001">
    <property type="protein sequence ID" value="RUT34411.1"/>
    <property type="molecule type" value="Genomic_DNA"/>
</dbReference>